<comment type="caution">
    <text evidence="1">The sequence shown here is derived from an EMBL/GenBank/DDBJ whole genome shotgun (WGS) entry which is preliminary data.</text>
</comment>
<evidence type="ECO:0000313" key="2">
    <source>
        <dbReference type="Proteomes" id="UP001183629"/>
    </source>
</evidence>
<dbReference type="Proteomes" id="UP001183629">
    <property type="component" value="Unassembled WGS sequence"/>
</dbReference>
<dbReference type="AlphaFoldDB" id="A0AAE3ZX14"/>
<evidence type="ECO:0000313" key="1">
    <source>
        <dbReference type="EMBL" id="MDR7327472.1"/>
    </source>
</evidence>
<gene>
    <name evidence="1" type="ORF">J2S44_007722</name>
</gene>
<keyword evidence="2" id="KW-1185">Reference proteome</keyword>
<protein>
    <submittedName>
        <fullName evidence="1">Uncharacterized protein</fullName>
    </submittedName>
</protein>
<reference evidence="1 2" key="1">
    <citation type="submission" date="2023-07" db="EMBL/GenBank/DDBJ databases">
        <title>Sequencing the genomes of 1000 actinobacteria strains.</title>
        <authorList>
            <person name="Klenk H.-P."/>
        </authorList>
    </citation>
    <scope>NUCLEOTIDE SEQUENCE [LARGE SCALE GENOMIC DNA]</scope>
    <source>
        <strain evidence="1 2">DSM 44711</strain>
    </source>
</reference>
<sequence length="39" mass="4957">MIRDRIWVPDEWMGDRDLFSQLFFSNDVRRKLEEFTYDE</sequence>
<dbReference type="EMBL" id="JAVDYC010000001">
    <property type="protein sequence ID" value="MDR7327472.1"/>
    <property type="molecule type" value="Genomic_DNA"/>
</dbReference>
<proteinExistence type="predicted"/>
<accession>A0AAE3ZX14</accession>
<name>A0AAE3ZX14_9ACTN</name>
<organism evidence="1 2">
    <name type="scientific">Catenuloplanes niger</name>
    <dbReference type="NCBI Taxonomy" id="587534"/>
    <lineage>
        <taxon>Bacteria</taxon>
        <taxon>Bacillati</taxon>
        <taxon>Actinomycetota</taxon>
        <taxon>Actinomycetes</taxon>
        <taxon>Micromonosporales</taxon>
        <taxon>Micromonosporaceae</taxon>
        <taxon>Catenuloplanes</taxon>
    </lineage>
</organism>